<organism evidence="1 2">
    <name type="scientific">Solitalea koreensis</name>
    <dbReference type="NCBI Taxonomy" id="543615"/>
    <lineage>
        <taxon>Bacteria</taxon>
        <taxon>Pseudomonadati</taxon>
        <taxon>Bacteroidota</taxon>
        <taxon>Sphingobacteriia</taxon>
        <taxon>Sphingobacteriales</taxon>
        <taxon>Sphingobacteriaceae</taxon>
        <taxon>Solitalea</taxon>
    </lineage>
</organism>
<accession>A0A521AVN0</accession>
<keyword evidence="2" id="KW-1185">Reference proteome</keyword>
<protein>
    <submittedName>
        <fullName evidence="1">Uncharacterized protein</fullName>
    </submittedName>
</protein>
<dbReference type="EMBL" id="FXSZ01000001">
    <property type="protein sequence ID" value="SMO38781.1"/>
    <property type="molecule type" value="Genomic_DNA"/>
</dbReference>
<dbReference type="Proteomes" id="UP000315971">
    <property type="component" value="Unassembled WGS sequence"/>
</dbReference>
<dbReference type="AlphaFoldDB" id="A0A521AVN0"/>
<reference evidence="1 2" key="1">
    <citation type="submission" date="2017-05" db="EMBL/GenBank/DDBJ databases">
        <authorList>
            <person name="Varghese N."/>
            <person name="Submissions S."/>
        </authorList>
    </citation>
    <scope>NUCLEOTIDE SEQUENCE [LARGE SCALE GENOMIC DNA]</scope>
    <source>
        <strain evidence="1 2">DSM 21342</strain>
    </source>
</reference>
<dbReference type="Gene3D" id="3.40.30.10">
    <property type="entry name" value="Glutaredoxin"/>
    <property type="match status" value="1"/>
</dbReference>
<dbReference type="RefSeq" id="WP_142601069.1">
    <property type="nucleotide sequence ID" value="NZ_FXSZ01000001.1"/>
</dbReference>
<gene>
    <name evidence="1" type="ORF">SAMN06265350_101446</name>
</gene>
<name>A0A521AVN0_9SPHI</name>
<proteinExistence type="predicted"/>
<sequence length="61" mass="7007">MEEELHGKDVVFVSISVEAKNKETWLKMLDDQKMAGVQLFAGSYVNKVTDFYKIETFSSPF</sequence>
<evidence type="ECO:0000313" key="1">
    <source>
        <dbReference type="EMBL" id="SMO38781.1"/>
    </source>
</evidence>
<evidence type="ECO:0000313" key="2">
    <source>
        <dbReference type="Proteomes" id="UP000315971"/>
    </source>
</evidence>